<evidence type="ECO:0000313" key="2">
    <source>
        <dbReference type="Proteomes" id="UP000887565"/>
    </source>
</evidence>
<evidence type="ECO:0000256" key="1">
    <source>
        <dbReference type="SAM" id="Phobius"/>
    </source>
</evidence>
<dbReference type="WBParaSite" id="nRc.2.0.1.t22751-RA">
    <property type="protein sequence ID" value="nRc.2.0.1.t22751-RA"/>
    <property type="gene ID" value="nRc.2.0.1.g22751"/>
</dbReference>
<keyword evidence="2" id="KW-1185">Reference proteome</keyword>
<dbReference type="AlphaFoldDB" id="A0A915JAQ1"/>
<protein>
    <submittedName>
        <fullName evidence="3">Uncharacterized protein</fullName>
    </submittedName>
</protein>
<feature type="transmembrane region" description="Helical" evidence="1">
    <location>
        <begin position="25"/>
        <end position="48"/>
    </location>
</feature>
<organism evidence="2 3">
    <name type="scientific">Romanomermis culicivorax</name>
    <name type="common">Nematode worm</name>
    <dbReference type="NCBI Taxonomy" id="13658"/>
    <lineage>
        <taxon>Eukaryota</taxon>
        <taxon>Metazoa</taxon>
        <taxon>Ecdysozoa</taxon>
        <taxon>Nematoda</taxon>
        <taxon>Enoplea</taxon>
        <taxon>Dorylaimia</taxon>
        <taxon>Mermithida</taxon>
        <taxon>Mermithoidea</taxon>
        <taxon>Mermithidae</taxon>
        <taxon>Romanomermis</taxon>
    </lineage>
</organism>
<keyword evidence="1" id="KW-0472">Membrane</keyword>
<name>A0A915JAQ1_ROMCU</name>
<keyword evidence="1" id="KW-0812">Transmembrane</keyword>
<accession>A0A915JAQ1</accession>
<proteinExistence type="predicted"/>
<sequence>MTMIKATPVWFAEAMKHSRHKQPVFIYYFLSATTTSTSFFSSSSNFFVDHGTSAGTFTVTRKPGISQ</sequence>
<keyword evidence="1" id="KW-1133">Transmembrane helix</keyword>
<evidence type="ECO:0000313" key="3">
    <source>
        <dbReference type="WBParaSite" id="nRc.2.0.1.t22751-RA"/>
    </source>
</evidence>
<dbReference type="Proteomes" id="UP000887565">
    <property type="component" value="Unplaced"/>
</dbReference>
<reference evidence="3" key="1">
    <citation type="submission" date="2022-11" db="UniProtKB">
        <authorList>
            <consortium name="WormBaseParasite"/>
        </authorList>
    </citation>
    <scope>IDENTIFICATION</scope>
</reference>